<name>A0A178LJL1_MYCIR</name>
<dbReference type="PANTHER" id="PTHR42788">
    <property type="entry name" value="TAURINE IMPORT ATP-BINDING PROTEIN-RELATED"/>
    <property type="match status" value="1"/>
</dbReference>
<evidence type="ECO:0000313" key="5">
    <source>
        <dbReference type="EMBL" id="OAN30127.1"/>
    </source>
</evidence>
<proteinExistence type="predicted"/>
<dbReference type="Proteomes" id="UP000078396">
    <property type="component" value="Unassembled WGS sequence"/>
</dbReference>
<dbReference type="SMART" id="SM00382">
    <property type="entry name" value="AAA"/>
    <property type="match status" value="1"/>
</dbReference>
<sequence>MATLIADHVNKAYEARASDQSGVLAISDFTFEVSGHTFVCLVGPSGCGKSTFLNLVSGVEKPTAGTISVTGESGRAKIGYVFQDPRLLPWRTVLDNMTYVHDGGDRKSRERKCVHYLDMVGLAHTASMYPAQLSGGMRQRIGIARALSIEPDLLLMDEPFSHLDAITARGLRTELQQLWQASGATVLFVTHDVNEAVQLSDRILMMNTGGTLYADIPITLPRPRLQTDRAVVTQQADVLALFEQMRLEPVGT</sequence>
<dbReference type="InterPro" id="IPR017871">
    <property type="entry name" value="ABC_transporter-like_CS"/>
</dbReference>
<protein>
    <submittedName>
        <fullName evidence="5">Nitrate/sulfonate/bicarbonate ABC transporter ATP-binding protein</fullName>
    </submittedName>
</protein>
<dbReference type="InterPro" id="IPR027417">
    <property type="entry name" value="P-loop_NTPase"/>
</dbReference>
<gene>
    <name evidence="5" type="ORF">A4X20_09665</name>
</gene>
<evidence type="ECO:0000313" key="6">
    <source>
        <dbReference type="Proteomes" id="UP000078396"/>
    </source>
</evidence>
<dbReference type="RefSeq" id="WP_064284803.1">
    <property type="nucleotide sequence ID" value="NZ_LWCS01000065.1"/>
</dbReference>
<evidence type="ECO:0000259" key="4">
    <source>
        <dbReference type="PROSITE" id="PS50893"/>
    </source>
</evidence>
<dbReference type="EMBL" id="LWCS01000065">
    <property type="protein sequence ID" value="OAN30127.1"/>
    <property type="molecule type" value="Genomic_DNA"/>
</dbReference>
<keyword evidence="1" id="KW-0813">Transport</keyword>
<reference evidence="5 6" key="1">
    <citation type="submission" date="2016-04" db="EMBL/GenBank/DDBJ databases">
        <title>Draft Genome Sequences of Staphylococcus capitis Strain H36, S. capitis Strain H65, S. cohnii Strain H62, S. hominis Strain H69, Mycobacterium iranicum Strain H39, Plantibacter sp. Strain H53, Pseudomonas oryzihabitans Strain H72, and Microbacterium sp. Strain H83, isolated from residential settings.</title>
        <authorList>
            <person name="Lymperopoulou D."/>
            <person name="Adams R.I."/>
            <person name="Lindow S."/>
            <person name="Coil D.A."/>
            <person name="Jospin G."/>
            <person name="Eisen J.A."/>
        </authorList>
    </citation>
    <scope>NUCLEOTIDE SEQUENCE [LARGE SCALE GENOMIC DNA]</scope>
    <source>
        <strain evidence="5 6">H39</strain>
    </source>
</reference>
<dbReference type="InterPro" id="IPR003593">
    <property type="entry name" value="AAA+_ATPase"/>
</dbReference>
<dbReference type="GO" id="GO:0016887">
    <property type="term" value="F:ATP hydrolysis activity"/>
    <property type="evidence" value="ECO:0007669"/>
    <property type="project" value="InterPro"/>
</dbReference>
<dbReference type="InterPro" id="IPR003439">
    <property type="entry name" value="ABC_transporter-like_ATP-bd"/>
</dbReference>
<dbReference type="GO" id="GO:0005524">
    <property type="term" value="F:ATP binding"/>
    <property type="evidence" value="ECO:0007669"/>
    <property type="project" value="UniProtKB-KW"/>
</dbReference>
<accession>A0A178LJL1</accession>
<dbReference type="Gene3D" id="3.40.50.300">
    <property type="entry name" value="P-loop containing nucleotide triphosphate hydrolases"/>
    <property type="match status" value="1"/>
</dbReference>
<comment type="caution">
    <text evidence="5">The sequence shown here is derived from an EMBL/GenBank/DDBJ whole genome shotgun (WGS) entry which is preliminary data.</text>
</comment>
<dbReference type="PANTHER" id="PTHR42788:SF19">
    <property type="entry name" value="ALIPHATIC SULFONATES IMPORT ATP-BINDING PROTEIN SSUB 2"/>
    <property type="match status" value="1"/>
</dbReference>
<dbReference type="PROSITE" id="PS00211">
    <property type="entry name" value="ABC_TRANSPORTER_1"/>
    <property type="match status" value="1"/>
</dbReference>
<evidence type="ECO:0000256" key="3">
    <source>
        <dbReference type="ARBA" id="ARBA00022840"/>
    </source>
</evidence>
<dbReference type="PROSITE" id="PS50893">
    <property type="entry name" value="ABC_TRANSPORTER_2"/>
    <property type="match status" value="1"/>
</dbReference>
<dbReference type="SUPFAM" id="SSF52540">
    <property type="entry name" value="P-loop containing nucleoside triphosphate hydrolases"/>
    <property type="match status" value="1"/>
</dbReference>
<dbReference type="OrthoDB" id="8773773at2"/>
<dbReference type="CDD" id="cd03293">
    <property type="entry name" value="ABC_NrtD_SsuB_transporters"/>
    <property type="match status" value="1"/>
</dbReference>
<dbReference type="InterPro" id="IPR050166">
    <property type="entry name" value="ABC_transporter_ATP-bind"/>
</dbReference>
<evidence type="ECO:0000256" key="2">
    <source>
        <dbReference type="ARBA" id="ARBA00022741"/>
    </source>
</evidence>
<keyword evidence="2" id="KW-0547">Nucleotide-binding</keyword>
<keyword evidence="3 5" id="KW-0067">ATP-binding</keyword>
<organism evidence="5 6">
    <name type="scientific">Mycolicibacterium iranicum</name>
    <name type="common">Mycobacterium iranicum</name>
    <dbReference type="NCBI Taxonomy" id="912594"/>
    <lineage>
        <taxon>Bacteria</taxon>
        <taxon>Bacillati</taxon>
        <taxon>Actinomycetota</taxon>
        <taxon>Actinomycetes</taxon>
        <taxon>Mycobacteriales</taxon>
        <taxon>Mycobacteriaceae</taxon>
        <taxon>Mycolicibacterium</taxon>
    </lineage>
</organism>
<evidence type="ECO:0000256" key="1">
    <source>
        <dbReference type="ARBA" id="ARBA00022448"/>
    </source>
</evidence>
<dbReference type="AlphaFoldDB" id="A0A178LJL1"/>
<dbReference type="Pfam" id="PF00005">
    <property type="entry name" value="ABC_tran"/>
    <property type="match status" value="1"/>
</dbReference>
<feature type="domain" description="ABC transporter" evidence="4">
    <location>
        <begin position="4"/>
        <end position="233"/>
    </location>
</feature>